<feature type="domain" description="SCP" evidence="1">
    <location>
        <begin position="3"/>
        <end position="117"/>
    </location>
</feature>
<dbReference type="EMBL" id="JAAOIC020000060">
    <property type="protein sequence ID" value="KAG8035506.1"/>
    <property type="molecule type" value="Genomic_DNA"/>
</dbReference>
<dbReference type="PANTHER" id="PTHR10334">
    <property type="entry name" value="CYSTEINE-RICH SECRETORY PROTEIN-RELATED"/>
    <property type="match status" value="1"/>
</dbReference>
<evidence type="ECO:0000259" key="1">
    <source>
        <dbReference type="SMART" id="SM00198"/>
    </source>
</evidence>
<dbReference type="SMART" id="SM00198">
    <property type="entry name" value="SCP"/>
    <property type="match status" value="1"/>
</dbReference>
<dbReference type="GO" id="GO:0005576">
    <property type="term" value="C:extracellular region"/>
    <property type="evidence" value="ECO:0007669"/>
    <property type="project" value="InterPro"/>
</dbReference>
<sequence>MKGKDGKIVIPDHVKVKDIHYVNMSVGQNIGYTGNNTRFFDKLSVLITNWYDEVVDFPNYMVKNYRPTEFPVIGHYTAIVWGNTTKVGCGLVRHFTKSSMYRTHLVCNYGPRGNWVDDPVYQTNNE</sequence>
<reference evidence="2" key="1">
    <citation type="submission" date="2020-03" db="EMBL/GenBank/DDBJ databases">
        <authorList>
            <person name="Chebbi M.A."/>
            <person name="Drezen J.M."/>
        </authorList>
    </citation>
    <scope>NUCLEOTIDE SEQUENCE</scope>
    <source>
        <tissue evidence="2">Whole body</tissue>
    </source>
</reference>
<dbReference type="AlphaFoldDB" id="A0A8J5UXD3"/>
<dbReference type="Proteomes" id="UP000729913">
    <property type="component" value="Unassembled WGS sequence"/>
</dbReference>
<evidence type="ECO:0000313" key="3">
    <source>
        <dbReference type="Proteomes" id="UP000729913"/>
    </source>
</evidence>
<dbReference type="OrthoDB" id="43654at2759"/>
<proteinExistence type="predicted"/>
<protein>
    <recommendedName>
        <fullName evidence="1">SCP domain-containing protein</fullName>
    </recommendedName>
</protein>
<evidence type="ECO:0000313" key="2">
    <source>
        <dbReference type="EMBL" id="KAG8035506.1"/>
    </source>
</evidence>
<dbReference type="PROSITE" id="PS01010">
    <property type="entry name" value="CRISP_2"/>
    <property type="match status" value="1"/>
</dbReference>
<reference evidence="2" key="2">
    <citation type="submission" date="2021-04" db="EMBL/GenBank/DDBJ databases">
        <title>Genome-wide patterns of bracovirus chromosomal integration into multiple host tissues during parasitism.</title>
        <authorList>
            <person name="Chebbi M.A.C."/>
        </authorList>
    </citation>
    <scope>NUCLEOTIDE SEQUENCE</scope>
    <source>
        <tissue evidence="2">Whole body</tissue>
    </source>
</reference>
<dbReference type="InterPro" id="IPR014044">
    <property type="entry name" value="CAP_dom"/>
</dbReference>
<keyword evidence="3" id="KW-1185">Reference proteome</keyword>
<organism evidence="2 3">
    <name type="scientific">Cotesia typhae</name>
    <dbReference type="NCBI Taxonomy" id="2053667"/>
    <lineage>
        <taxon>Eukaryota</taxon>
        <taxon>Metazoa</taxon>
        <taxon>Ecdysozoa</taxon>
        <taxon>Arthropoda</taxon>
        <taxon>Hexapoda</taxon>
        <taxon>Insecta</taxon>
        <taxon>Pterygota</taxon>
        <taxon>Neoptera</taxon>
        <taxon>Endopterygota</taxon>
        <taxon>Hymenoptera</taxon>
        <taxon>Apocrita</taxon>
        <taxon>Ichneumonoidea</taxon>
        <taxon>Braconidae</taxon>
        <taxon>Microgastrinae</taxon>
        <taxon>Cotesia</taxon>
    </lineage>
</organism>
<dbReference type="Pfam" id="PF00188">
    <property type="entry name" value="CAP"/>
    <property type="match status" value="1"/>
</dbReference>
<gene>
    <name evidence="2" type="ORF">G9C98_006952</name>
</gene>
<accession>A0A8J5UXD3</accession>
<name>A0A8J5UXD3_9HYME</name>
<comment type="caution">
    <text evidence="2">The sequence shown here is derived from an EMBL/GenBank/DDBJ whole genome shotgun (WGS) entry which is preliminary data.</text>
</comment>
<dbReference type="InterPro" id="IPR018244">
    <property type="entry name" value="Allrgn_V5/Tpx1_CS"/>
</dbReference>
<dbReference type="InterPro" id="IPR001283">
    <property type="entry name" value="CRISP-related"/>
</dbReference>
<dbReference type="CDD" id="cd05380">
    <property type="entry name" value="CAP_euk"/>
    <property type="match status" value="1"/>
</dbReference>
<dbReference type="PROSITE" id="PS01009">
    <property type="entry name" value="CRISP_1"/>
    <property type="match status" value="1"/>
</dbReference>